<dbReference type="GO" id="GO:0003700">
    <property type="term" value="F:DNA-binding transcription factor activity"/>
    <property type="evidence" value="ECO:0007669"/>
    <property type="project" value="InterPro"/>
</dbReference>
<dbReference type="Proteomes" id="UP000000238">
    <property type="component" value="Chromosome"/>
</dbReference>
<keyword evidence="1" id="KW-0805">Transcription regulation</keyword>
<gene>
    <name evidence="4" type="ordered locus">HCH_04055</name>
</gene>
<dbReference type="SUPFAM" id="SSF52317">
    <property type="entry name" value="Class I glutamine amidotransferase-like"/>
    <property type="match status" value="1"/>
</dbReference>
<protein>
    <submittedName>
        <fullName evidence="4">Transcriptional regulator containing an amidase domain and an AraC-type DNA-binding HTH domain</fullName>
    </submittedName>
</protein>
<name>Q2SF04_HAHCH</name>
<dbReference type="PANTHER" id="PTHR43130:SF3">
    <property type="entry name" value="HTH-TYPE TRANSCRIPTIONAL REGULATOR RV1931C"/>
    <property type="match status" value="1"/>
</dbReference>
<dbReference type="Pfam" id="PF01965">
    <property type="entry name" value="DJ-1_PfpI"/>
    <property type="match status" value="1"/>
</dbReference>
<keyword evidence="4" id="KW-0238">DNA-binding</keyword>
<organism evidence="4 5">
    <name type="scientific">Hahella chejuensis (strain KCTC 2396)</name>
    <dbReference type="NCBI Taxonomy" id="349521"/>
    <lineage>
        <taxon>Bacteria</taxon>
        <taxon>Pseudomonadati</taxon>
        <taxon>Pseudomonadota</taxon>
        <taxon>Gammaproteobacteria</taxon>
        <taxon>Oceanospirillales</taxon>
        <taxon>Hahellaceae</taxon>
        <taxon>Hahella</taxon>
    </lineage>
</organism>
<reference evidence="4 5" key="1">
    <citation type="journal article" date="2005" name="Nucleic Acids Res.">
        <title>Genomic blueprint of Hahella chejuensis, a marine microbe producing an algicidal agent.</title>
        <authorList>
            <person name="Jeong H."/>
            <person name="Yim J.H."/>
            <person name="Lee C."/>
            <person name="Choi S.-H."/>
            <person name="Park Y.K."/>
            <person name="Yoon S.H."/>
            <person name="Hur C.-G."/>
            <person name="Kang H.-Y."/>
            <person name="Kim D."/>
            <person name="Lee H.H."/>
            <person name="Park K.H."/>
            <person name="Park S.-H."/>
            <person name="Park H.-S."/>
            <person name="Lee H.K."/>
            <person name="Oh T.K."/>
            <person name="Kim J.F."/>
        </authorList>
    </citation>
    <scope>NUCLEOTIDE SEQUENCE [LARGE SCALE GENOMIC DNA]</scope>
    <source>
        <strain evidence="4 5">KCTC 2396</strain>
    </source>
</reference>
<keyword evidence="2" id="KW-0804">Transcription</keyword>
<dbReference type="PROSITE" id="PS01124">
    <property type="entry name" value="HTH_ARAC_FAMILY_2"/>
    <property type="match status" value="1"/>
</dbReference>
<dbReference type="GO" id="GO:0043565">
    <property type="term" value="F:sequence-specific DNA binding"/>
    <property type="evidence" value="ECO:0007669"/>
    <property type="project" value="InterPro"/>
</dbReference>
<proteinExistence type="predicted"/>
<dbReference type="KEGG" id="hch:HCH_04055"/>
<dbReference type="Gene3D" id="3.40.50.880">
    <property type="match status" value="1"/>
</dbReference>
<dbReference type="InterPro" id="IPR029062">
    <property type="entry name" value="Class_I_gatase-like"/>
</dbReference>
<accession>Q2SF04</accession>
<dbReference type="InterPro" id="IPR009057">
    <property type="entry name" value="Homeodomain-like_sf"/>
</dbReference>
<dbReference type="HOGENOM" id="CLU_000445_59_0_6"/>
<evidence type="ECO:0000256" key="1">
    <source>
        <dbReference type="ARBA" id="ARBA00023015"/>
    </source>
</evidence>
<dbReference type="InterPro" id="IPR052158">
    <property type="entry name" value="INH-QAR"/>
</dbReference>
<dbReference type="RefSeq" id="WP_011397837.1">
    <property type="nucleotide sequence ID" value="NC_007645.1"/>
</dbReference>
<evidence type="ECO:0000313" key="5">
    <source>
        <dbReference type="Proteomes" id="UP000000238"/>
    </source>
</evidence>
<evidence type="ECO:0000259" key="3">
    <source>
        <dbReference type="PROSITE" id="PS01124"/>
    </source>
</evidence>
<sequence>MHNVAILAFEDVAFFELGCAVELFALPRPGVEDWYQCDLVSFTPGPLTTTSGFQICARQVDNLDAFSTLVIPSWPTQLTDIPVPIAAAVTRFYEQGKRVLSLCSGAFLLAELGLLEGRQATTHWRYGEKFKSRYPGVDYQDDVLYVYDGQIGCSAGSSAAIDLCLEVIRDDYGYKVANRMARGMVLSAHRKGGQAQFAETPVPENNSQFNNAIDWALQNLDKTIDINLFAQKASMSRRTFDRKFRADFNITPKEWLTHQRLNLAKEILENQNYSIEKVAALSGFDNAATMRHHFRKEFGITPTLHRKNFSPLVNGIMVGDSTP</sequence>
<dbReference type="PANTHER" id="PTHR43130">
    <property type="entry name" value="ARAC-FAMILY TRANSCRIPTIONAL REGULATOR"/>
    <property type="match status" value="1"/>
</dbReference>
<evidence type="ECO:0000256" key="2">
    <source>
        <dbReference type="ARBA" id="ARBA00023163"/>
    </source>
</evidence>
<dbReference type="eggNOG" id="COG4977">
    <property type="taxonomic scope" value="Bacteria"/>
</dbReference>
<dbReference type="SUPFAM" id="SSF46689">
    <property type="entry name" value="Homeodomain-like"/>
    <property type="match status" value="2"/>
</dbReference>
<feature type="domain" description="HTH araC/xylS-type" evidence="3">
    <location>
        <begin position="210"/>
        <end position="308"/>
    </location>
</feature>
<keyword evidence="5" id="KW-1185">Reference proteome</keyword>
<dbReference type="EMBL" id="CP000155">
    <property type="protein sequence ID" value="ABC30770.1"/>
    <property type="molecule type" value="Genomic_DNA"/>
</dbReference>
<dbReference type="Gene3D" id="1.10.10.60">
    <property type="entry name" value="Homeodomain-like"/>
    <property type="match status" value="1"/>
</dbReference>
<dbReference type="SMART" id="SM00342">
    <property type="entry name" value="HTH_ARAC"/>
    <property type="match status" value="1"/>
</dbReference>
<dbReference type="InterPro" id="IPR018060">
    <property type="entry name" value="HTH_AraC"/>
</dbReference>
<dbReference type="InterPro" id="IPR002818">
    <property type="entry name" value="DJ-1/PfpI"/>
</dbReference>
<dbReference type="OrthoDB" id="9803764at2"/>
<dbReference type="STRING" id="349521.HCH_04055"/>
<dbReference type="Pfam" id="PF12833">
    <property type="entry name" value="HTH_18"/>
    <property type="match status" value="1"/>
</dbReference>
<evidence type="ECO:0000313" key="4">
    <source>
        <dbReference type="EMBL" id="ABC30770.1"/>
    </source>
</evidence>
<dbReference type="AlphaFoldDB" id="Q2SF04"/>